<accession>A0AAN9UTR6</accession>
<evidence type="ECO:0000313" key="3">
    <source>
        <dbReference type="Proteomes" id="UP001320420"/>
    </source>
</evidence>
<evidence type="ECO:0000313" key="2">
    <source>
        <dbReference type="EMBL" id="KAK7753791.1"/>
    </source>
</evidence>
<dbReference type="EMBL" id="JAKJXP020000025">
    <property type="protein sequence ID" value="KAK7753791.1"/>
    <property type="molecule type" value="Genomic_DNA"/>
</dbReference>
<keyword evidence="1" id="KW-0472">Membrane</keyword>
<feature type="transmembrane region" description="Helical" evidence="1">
    <location>
        <begin position="101"/>
        <end position="122"/>
    </location>
</feature>
<keyword evidence="3" id="KW-1185">Reference proteome</keyword>
<dbReference type="Proteomes" id="UP001320420">
    <property type="component" value="Unassembled WGS sequence"/>
</dbReference>
<dbReference type="InterPro" id="IPR025363">
    <property type="entry name" value="DUF4267"/>
</dbReference>
<reference evidence="2 3" key="1">
    <citation type="submission" date="2024-02" db="EMBL/GenBank/DDBJ databases">
        <title>De novo assembly and annotation of 12 fungi associated with fruit tree decline syndrome in Ontario, Canada.</title>
        <authorList>
            <person name="Sulman M."/>
            <person name="Ellouze W."/>
            <person name="Ilyukhin E."/>
        </authorList>
    </citation>
    <scope>NUCLEOTIDE SEQUENCE [LARGE SCALE GENOMIC DNA]</scope>
    <source>
        <strain evidence="2 3">M11/M66-122</strain>
    </source>
</reference>
<proteinExistence type="predicted"/>
<feature type="transmembrane region" description="Helical" evidence="1">
    <location>
        <begin position="59"/>
        <end position="81"/>
    </location>
</feature>
<keyword evidence="1" id="KW-0812">Transmembrane</keyword>
<gene>
    <name evidence="2" type="ORF">SLS62_004156</name>
</gene>
<comment type="caution">
    <text evidence="2">The sequence shown here is derived from an EMBL/GenBank/DDBJ whole genome shotgun (WGS) entry which is preliminary data.</text>
</comment>
<name>A0AAN9UTR6_9PEZI</name>
<dbReference type="Pfam" id="PF14087">
    <property type="entry name" value="DUF4267"/>
    <property type="match status" value="1"/>
</dbReference>
<keyword evidence="1" id="KW-1133">Transmembrane helix</keyword>
<organism evidence="2 3">
    <name type="scientific">Diatrype stigma</name>
    <dbReference type="NCBI Taxonomy" id="117547"/>
    <lineage>
        <taxon>Eukaryota</taxon>
        <taxon>Fungi</taxon>
        <taxon>Dikarya</taxon>
        <taxon>Ascomycota</taxon>
        <taxon>Pezizomycotina</taxon>
        <taxon>Sordariomycetes</taxon>
        <taxon>Xylariomycetidae</taxon>
        <taxon>Xylariales</taxon>
        <taxon>Diatrypaceae</taxon>
        <taxon>Diatrype</taxon>
    </lineage>
</organism>
<sequence>MTFGGMWSFLDARGAMLEFGLPERIAGTPAAAAVMHINNARTTVFGLCMYTFYFRRNLAACDTILAILGAYAGLVDSYVVWREGNPRKAAFRLVSSGLLSAVGTGVNMVGTNAWAAMIFVFLPLKFKIDVGVEVRFTARAQGLEVVAHPIDWKGDRTVKAKEHHPDLGIAPEDFTFGIHDAAPLGYVPSRLMSRRALTEARAP</sequence>
<protein>
    <submittedName>
        <fullName evidence="2">Uncharacterized protein</fullName>
    </submittedName>
</protein>
<dbReference type="AlphaFoldDB" id="A0AAN9UTR6"/>
<evidence type="ECO:0000256" key="1">
    <source>
        <dbReference type="SAM" id="Phobius"/>
    </source>
</evidence>